<keyword evidence="2 7" id="KW-0963">Cytoplasm</keyword>
<dbReference type="PANTHER" id="PTHR11265">
    <property type="entry name" value="S-ADENOSYL-METHYLTRANSFERASE MRAW"/>
    <property type="match status" value="1"/>
</dbReference>
<dbReference type="NCBIfam" id="TIGR00006">
    <property type="entry name" value="16S rRNA (cytosine(1402)-N(4))-methyltransferase RsmH"/>
    <property type="match status" value="1"/>
</dbReference>
<dbReference type="SUPFAM" id="SSF81799">
    <property type="entry name" value="Putative methyltransferase TM0872, insert domain"/>
    <property type="match status" value="1"/>
</dbReference>
<dbReference type="Gene3D" id="3.40.50.150">
    <property type="entry name" value="Vaccinia Virus protein VP39"/>
    <property type="match status" value="1"/>
</dbReference>
<gene>
    <name evidence="7" type="primary">rsmH</name>
    <name evidence="8" type="ORF">DSOL_0685</name>
</gene>
<evidence type="ECO:0000256" key="4">
    <source>
        <dbReference type="ARBA" id="ARBA00022603"/>
    </source>
</evidence>
<dbReference type="Proteomes" id="UP000186102">
    <property type="component" value="Unassembled WGS sequence"/>
</dbReference>
<dbReference type="EMBL" id="MLBF01000003">
    <property type="protein sequence ID" value="OLN33439.1"/>
    <property type="molecule type" value="Genomic_DNA"/>
</dbReference>
<comment type="function">
    <text evidence="7">Specifically methylates the N4 position of cytidine in position 1402 (C1402) of 16S rRNA.</text>
</comment>
<protein>
    <recommendedName>
        <fullName evidence="7">Ribosomal RNA small subunit methyltransferase H</fullName>
        <ecNumber evidence="7">2.1.1.199</ecNumber>
    </recommendedName>
    <alternativeName>
        <fullName evidence="7">16S rRNA m(4)C1402 methyltransferase</fullName>
    </alternativeName>
    <alternativeName>
        <fullName evidence="7">rRNA (cytosine-N(4)-)-methyltransferase RsmH</fullName>
    </alternativeName>
</protein>
<keyword evidence="5 7" id="KW-0808">Transferase</keyword>
<dbReference type="SUPFAM" id="SSF53335">
    <property type="entry name" value="S-adenosyl-L-methionine-dependent methyltransferases"/>
    <property type="match status" value="1"/>
</dbReference>
<keyword evidence="3 7" id="KW-0698">rRNA processing</keyword>
<evidence type="ECO:0000313" key="9">
    <source>
        <dbReference type="Proteomes" id="UP000186102"/>
    </source>
</evidence>
<feature type="binding site" evidence="7">
    <location>
        <position position="119"/>
    </location>
    <ligand>
        <name>S-adenosyl-L-methionine</name>
        <dbReference type="ChEBI" id="CHEBI:59789"/>
    </ligand>
</feature>
<dbReference type="Pfam" id="PF01795">
    <property type="entry name" value="Methyltransf_5"/>
    <property type="match status" value="1"/>
</dbReference>
<dbReference type="GO" id="GO:0005737">
    <property type="term" value="C:cytoplasm"/>
    <property type="evidence" value="ECO:0007669"/>
    <property type="project" value="UniProtKB-SubCell"/>
</dbReference>
<comment type="caution">
    <text evidence="8">The sequence shown here is derived from an EMBL/GenBank/DDBJ whole genome shotgun (WGS) entry which is preliminary data.</text>
</comment>
<dbReference type="InterPro" id="IPR002903">
    <property type="entry name" value="RsmH"/>
</dbReference>
<dbReference type="InterPro" id="IPR029063">
    <property type="entry name" value="SAM-dependent_MTases_sf"/>
</dbReference>
<comment type="subcellular location">
    <subcellularLocation>
        <location evidence="7">Cytoplasm</location>
    </subcellularLocation>
</comment>
<comment type="catalytic activity">
    <reaction evidence="7">
        <text>cytidine(1402) in 16S rRNA + S-adenosyl-L-methionine = N(4)-methylcytidine(1402) in 16S rRNA + S-adenosyl-L-homocysteine + H(+)</text>
        <dbReference type="Rhea" id="RHEA:42928"/>
        <dbReference type="Rhea" id="RHEA-COMP:10286"/>
        <dbReference type="Rhea" id="RHEA-COMP:10287"/>
        <dbReference type="ChEBI" id="CHEBI:15378"/>
        <dbReference type="ChEBI" id="CHEBI:57856"/>
        <dbReference type="ChEBI" id="CHEBI:59789"/>
        <dbReference type="ChEBI" id="CHEBI:74506"/>
        <dbReference type="ChEBI" id="CHEBI:82748"/>
        <dbReference type="EC" id="2.1.1.199"/>
    </reaction>
</comment>
<accession>A0A1Q8R1D9</accession>
<dbReference type="GO" id="GO:0070475">
    <property type="term" value="P:rRNA base methylation"/>
    <property type="evidence" value="ECO:0007669"/>
    <property type="project" value="UniProtKB-UniRule"/>
</dbReference>
<evidence type="ECO:0000256" key="1">
    <source>
        <dbReference type="ARBA" id="ARBA00010396"/>
    </source>
</evidence>
<evidence type="ECO:0000256" key="3">
    <source>
        <dbReference type="ARBA" id="ARBA00022552"/>
    </source>
</evidence>
<dbReference type="InterPro" id="IPR023397">
    <property type="entry name" value="SAM-dep_MeTrfase_MraW_recog"/>
</dbReference>
<dbReference type="PIRSF" id="PIRSF004486">
    <property type="entry name" value="MraW"/>
    <property type="match status" value="1"/>
</dbReference>
<evidence type="ECO:0000313" key="8">
    <source>
        <dbReference type="EMBL" id="OLN33439.1"/>
    </source>
</evidence>
<organism evidence="8 9">
    <name type="scientific">Desulfosporosinus metallidurans</name>
    <dbReference type="NCBI Taxonomy" id="1888891"/>
    <lineage>
        <taxon>Bacteria</taxon>
        <taxon>Bacillati</taxon>
        <taxon>Bacillota</taxon>
        <taxon>Clostridia</taxon>
        <taxon>Eubacteriales</taxon>
        <taxon>Desulfitobacteriaceae</taxon>
        <taxon>Desulfosporosinus</taxon>
    </lineage>
</organism>
<evidence type="ECO:0000256" key="6">
    <source>
        <dbReference type="ARBA" id="ARBA00022691"/>
    </source>
</evidence>
<dbReference type="GO" id="GO:0071424">
    <property type="term" value="F:rRNA (cytosine-N4-)-methyltransferase activity"/>
    <property type="evidence" value="ECO:0007669"/>
    <property type="project" value="UniProtKB-UniRule"/>
</dbReference>
<comment type="similarity">
    <text evidence="1 7">Belongs to the methyltransferase superfamily. RsmH family.</text>
</comment>
<feature type="binding site" evidence="7">
    <location>
        <position position="72"/>
    </location>
    <ligand>
        <name>S-adenosyl-L-methionine</name>
        <dbReference type="ChEBI" id="CHEBI:59789"/>
    </ligand>
</feature>
<feature type="binding site" evidence="7">
    <location>
        <position position="98"/>
    </location>
    <ligand>
        <name>S-adenosyl-L-methionine</name>
        <dbReference type="ChEBI" id="CHEBI:59789"/>
    </ligand>
</feature>
<sequence length="329" mass="37375">MLVLLNPWFSSEYRKERIHLDFQHITVLLEETVDAVVTNPTGIYVDCTLGGAGHSQRILKKLEASGKLIGFDQDSQAIRHAEEIFGLDDRITLVNRNFEFLEETLQELKLLPVNGILFDLGVSSPQLDEAERGFSYMQDAPLDMRMDPSGSLNAREIVNTWREEELAQMIWNYGEEKWSKRIAQFIVRTRNERPLETTGELVEVIKAALPAAVRRSGPHPAKRTFQAIRIAVNDELGVLDRVLDQAWRCLDQGGRIGVITFHSLEDRIVKDRMKSWLGRCTCPSELPICRCGAKAMAKILTRKPTLPSEVEVEQNPRSRSAKLRVAEKI</sequence>
<name>A0A1Q8R1D9_9FIRM</name>
<evidence type="ECO:0000256" key="7">
    <source>
        <dbReference type="HAMAP-Rule" id="MF_01007"/>
    </source>
</evidence>
<proteinExistence type="inferred from homology"/>
<dbReference type="STRING" id="1888891.DSOL_0685"/>
<keyword evidence="4 7" id="KW-0489">Methyltransferase</keyword>
<dbReference type="FunFam" id="1.10.150.170:FF:000001">
    <property type="entry name" value="Ribosomal RNA small subunit methyltransferase H"/>
    <property type="match status" value="1"/>
</dbReference>
<dbReference type="PANTHER" id="PTHR11265:SF0">
    <property type="entry name" value="12S RRNA N4-METHYLCYTIDINE METHYLTRANSFERASE"/>
    <property type="match status" value="1"/>
</dbReference>
<evidence type="ECO:0000256" key="5">
    <source>
        <dbReference type="ARBA" id="ARBA00022679"/>
    </source>
</evidence>
<feature type="binding site" evidence="7">
    <location>
        <begin position="52"/>
        <end position="54"/>
    </location>
    <ligand>
        <name>S-adenosyl-L-methionine</name>
        <dbReference type="ChEBI" id="CHEBI:59789"/>
    </ligand>
</feature>
<dbReference type="Gene3D" id="1.10.150.170">
    <property type="entry name" value="Putative methyltransferase TM0872, insert domain"/>
    <property type="match status" value="1"/>
</dbReference>
<evidence type="ECO:0000256" key="2">
    <source>
        <dbReference type="ARBA" id="ARBA00022490"/>
    </source>
</evidence>
<reference evidence="8 9" key="1">
    <citation type="submission" date="2016-09" db="EMBL/GenBank/DDBJ databases">
        <title>Complete genome of Desulfosporosinus sp. OL.</title>
        <authorList>
            <person name="Mardanov A."/>
            <person name="Beletsky A."/>
            <person name="Panova A."/>
            <person name="Karnachuk O."/>
            <person name="Ravin N."/>
        </authorList>
    </citation>
    <scope>NUCLEOTIDE SEQUENCE [LARGE SCALE GENOMIC DNA]</scope>
    <source>
        <strain evidence="8 9">OL</strain>
    </source>
</reference>
<dbReference type="AlphaFoldDB" id="A0A1Q8R1D9"/>
<feature type="binding site" evidence="7">
    <location>
        <position position="126"/>
    </location>
    <ligand>
        <name>S-adenosyl-L-methionine</name>
        <dbReference type="ChEBI" id="CHEBI:59789"/>
    </ligand>
</feature>
<keyword evidence="6 7" id="KW-0949">S-adenosyl-L-methionine</keyword>
<dbReference type="HAMAP" id="MF_01007">
    <property type="entry name" value="16SrRNA_methyltr_H"/>
    <property type="match status" value="1"/>
</dbReference>
<keyword evidence="9" id="KW-1185">Reference proteome</keyword>
<dbReference type="EC" id="2.1.1.199" evidence="7"/>